<dbReference type="EMBL" id="BMMZ01000017">
    <property type="protein sequence ID" value="GGL81925.1"/>
    <property type="molecule type" value="Genomic_DNA"/>
</dbReference>
<name>A0A917W820_9ACTN</name>
<evidence type="ECO:0000313" key="2">
    <source>
        <dbReference type="Proteomes" id="UP000613840"/>
    </source>
</evidence>
<dbReference type="Proteomes" id="UP000613840">
    <property type="component" value="Unassembled WGS sequence"/>
</dbReference>
<organism evidence="1 2">
    <name type="scientific">Microlunatus endophyticus</name>
    <dbReference type="NCBI Taxonomy" id="1716077"/>
    <lineage>
        <taxon>Bacteria</taxon>
        <taxon>Bacillati</taxon>
        <taxon>Actinomycetota</taxon>
        <taxon>Actinomycetes</taxon>
        <taxon>Propionibacteriales</taxon>
        <taxon>Propionibacteriaceae</taxon>
        <taxon>Microlunatus</taxon>
    </lineage>
</organism>
<protein>
    <recommendedName>
        <fullName evidence="3">DUF4829 domain-containing protein</fullName>
    </recommendedName>
</protein>
<accession>A0A917W820</accession>
<gene>
    <name evidence="1" type="ORF">GCM10011575_45270</name>
</gene>
<dbReference type="SUPFAM" id="SSF54427">
    <property type="entry name" value="NTF2-like"/>
    <property type="match status" value="1"/>
</dbReference>
<keyword evidence="2" id="KW-1185">Reference proteome</keyword>
<dbReference type="AlphaFoldDB" id="A0A917W820"/>
<reference evidence="1" key="1">
    <citation type="journal article" date="2014" name="Int. J. Syst. Evol. Microbiol.">
        <title>Complete genome sequence of Corynebacterium casei LMG S-19264T (=DSM 44701T), isolated from a smear-ripened cheese.</title>
        <authorList>
            <consortium name="US DOE Joint Genome Institute (JGI-PGF)"/>
            <person name="Walter F."/>
            <person name="Albersmeier A."/>
            <person name="Kalinowski J."/>
            <person name="Ruckert C."/>
        </authorList>
    </citation>
    <scope>NUCLEOTIDE SEQUENCE</scope>
    <source>
        <strain evidence="1">CGMCC 4.7306</strain>
    </source>
</reference>
<evidence type="ECO:0000313" key="1">
    <source>
        <dbReference type="EMBL" id="GGL81925.1"/>
    </source>
</evidence>
<comment type="caution">
    <text evidence="1">The sequence shown here is derived from an EMBL/GenBank/DDBJ whole genome shotgun (WGS) entry which is preliminary data.</text>
</comment>
<proteinExistence type="predicted"/>
<reference evidence="1" key="2">
    <citation type="submission" date="2020-09" db="EMBL/GenBank/DDBJ databases">
        <authorList>
            <person name="Sun Q."/>
            <person name="Zhou Y."/>
        </authorList>
    </citation>
    <scope>NUCLEOTIDE SEQUENCE</scope>
    <source>
        <strain evidence="1">CGMCC 4.7306</strain>
    </source>
</reference>
<sequence>MIMICTSGAWAFGYRLNLQTASVGVPAPSASPDDVVRAYVAAYNHRDFDTMNALYPSQRRFHNANRHRALGTMSHLKIIDSHHDTTYGQHSRYWAVDVALDYTHIRGADIGYQPGTNGWTYELQQVGPDHAWRIVDHGVG</sequence>
<dbReference type="InterPro" id="IPR032710">
    <property type="entry name" value="NTF2-like_dom_sf"/>
</dbReference>
<evidence type="ECO:0008006" key="3">
    <source>
        <dbReference type="Google" id="ProtNLM"/>
    </source>
</evidence>